<protein>
    <submittedName>
        <fullName evidence="16 17">Zinc finger protein 500 isoform X1</fullName>
    </submittedName>
</protein>
<feature type="domain" description="C2H2-type" evidence="12">
    <location>
        <begin position="537"/>
        <end position="564"/>
    </location>
</feature>
<dbReference type="SUPFAM" id="SSF109640">
    <property type="entry name" value="KRAB domain (Kruppel-associated box)"/>
    <property type="match status" value="1"/>
</dbReference>
<evidence type="ECO:0000256" key="5">
    <source>
        <dbReference type="ARBA" id="ARBA00023015"/>
    </source>
</evidence>
<evidence type="ECO:0000256" key="4">
    <source>
        <dbReference type="ARBA" id="ARBA00022833"/>
    </source>
</evidence>
<evidence type="ECO:0000313" key="15">
    <source>
        <dbReference type="Proteomes" id="UP001652640"/>
    </source>
</evidence>
<keyword evidence="2" id="KW-0677">Repeat</keyword>
<keyword evidence="4" id="KW-0862">Zinc</keyword>
<dbReference type="PROSITE" id="PS50804">
    <property type="entry name" value="SCAN_BOX"/>
    <property type="match status" value="1"/>
</dbReference>
<keyword evidence="15" id="KW-1185">Reference proteome</keyword>
<keyword evidence="5" id="KW-0805">Transcription regulation</keyword>
<dbReference type="RefSeq" id="XP_070316876.1">
    <property type="nucleotide sequence ID" value="XM_070460775.1"/>
</dbReference>
<comment type="subcellular location">
    <subcellularLocation>
        <location evidence="10">Nucleus</location>
    </subcellularLocation>
</comment>
<evidence type="ECO:0000256" key="10">
    <source>
        <dbReference type="PROSITE-ProRule" id="PRU00187"/>
    </source>
</evidence>
<dbReference type="Gene3D" id="3.30.160.60">
    <property type="entry name" value="Classic Zinc Finger"/>
    <property type="match status" value="5"/>
</dbReference>
<dbReference type="SUPFAM" id="SSF57667">
    <property type="entry name" value="beta-beta-alpha zinc fingers"/>
    <property type="match status" value="3"/>
</dbReference>
<dbReference type="Pfam" id="PF01352">
    <property type="entry name" value="KRAB"/>
    <property type="match status" value="1"/>
</dbReference>
<keyword evidence="6" id="KW-0238">DNA-binding</keyword>
<dbReference type="CDD" id="cd07765">
    <property type="entry name" value="KRAB_A-box"/>
    <property type="match status" value="1"/>
</dbReference>
<keyword evidence="7" id="KW-0804">Transcription</keyword>
<name>A0ABM4HMT8_ODOVR</name>
<dbReference type="Pfam" id="PF00096">
    <property type="entry name" value="zf-C2H2"/>
    <property type="match status" value="5"/>
</dbReference>
<accession>A0ABM4HMT8</accession>
<evidence type="ECO:0000259" key="14">
    <source>
        <dbReference type="PROSITE" id="PS50805"/>
    </source>
</evidence>
<dbReference type="PANTHER" id="PTHR23226:SF74">
    <property type="entry name" value="ZINC FINGER PROTEIN 500"/>
    <property type="match status" value="1"/>
</dbReference>
<dbReference type="InterPro" id="IPR036051">
    <property type="entry name" value="KRAB_dom_sf"/>
</dbReference>
<dbReference type="InterPro" id="IPR038269">
    <property type="entry name" value="SCAN_sf"/>
</dbReference>
<feature type="domain" description="KRAB" evidence="14">
    <location>
        <begin position="328"/>
        <end position="393"/>
    </location>
</feature>
<dbReference type="InterPro" id="IPR013087">
    <property type="entry name" value="Znf_C2H2_type"/>
</dbReference>
<keyword evidence="1" id="KW-0479">Metal-binding</keyword>
<evidence type="ECO:0000259" key="13">
    <source>
        <dbReference type="PROSITE" id="PS50804"/>
    </source>
</evidence>
<evidence type="ECO:0000256" key="6">
    <source>
        <dbReference type="ARBA" id="ARBA00023125"/>
    </source>
</evidence>
<feature type="compositionally biased region" description="Basic and acidic residues" evidence="11">
    <location>
        <begin position="231"/>
        <end position="264"/>
    </location>
</feature>
<dbReference type="PANTHER" id="PTHR23226">
    <property type="entry name" value="ZINC FINGER AND SCAN DOMAIN-CONTAINING"/>
    <property type="match status" value="1"/>
</dbReference>
<dbReference type="SMART" id="SM00355">
    <property type="entry name" value="ZnF_C2H2"/>
    <property type="match status" value="5"/>
</dbReference>
<reference evidence="15" key="1">
    <citation type="journal article" date="2022" name="J. Hered.">
        <title>A De Novo Chromosome-Level Genome Assembly of the White-Tailed Deer, Odocoileus Virginianus.</title>
        <authorList>
            <person name="London E.W."/>
            <person name="Roca A.L."/>
            <person name="Novakofski J.E."/>
            <person name="Mateus-Pinilla N.E."/>
        </authorList>
    </citation>
    <scope>NUCLEOTIDE SEQUENCE [LARGE SCALE GENOMIC DNA]</scope>
</reference>
<dbReference type="InterPro" id="IPR001909">
    <property type="entry name" value="KRAB"/>
</dbReference>
<dbReference type="InterPro" id="IPR036236">
    <property type="entry name" value="Znf_C2H2_sf"/>
</dbReference>
<evidence type="ECO:0000256" key="8">
    <source>
        <dbReference type="ARBA" id="ARBA00023242"/>
    </source>
</evidence>
<feature type="region of interest" description="Disordered" evidence="11">
    <location>
        <begin position="555"/>
        <end position="607"/>
    </location>
</feature>
<dbReference type="RefSeq" id="XP_070316875.1">
    <property type="nucleotide sequence ID" value="XM_070460774.1"/>
</dbReference>
<keyword evidence="8 10" id="KW-0539">Nucleus</keyword>
<feature type="domain" description="C2H2-type" evidence="12">
    <location>
        <begin position="453"/>
        <end position="480"/>
    </location>
</feature>
<dbReference type="PROSITE" id="PS50805">
    <property type="entry name" value="KRAB"/>
    <property type="match status" value="1"/>
</dbReference>
<gene>
    <name evidence="16 17 18" type="primary">ZNF500</name>
</gene>
<feature type="region of interest" description="Disordered" evidence="11">
    <location>
        <begin position="45"/>
        <end position="65"/>
    </location>
</feature>
<organism evidence="15 18">
    <name type="scientific">Odocoileus virginianus</name>
    <name type="common">White-tailed deer</name>
    <dbReference type="NCBI Taxonomy" id="9874"/>
    <lineage>
        <taxon>Eukaryota</taxon>
        <taxon>Metazoa</taxon>
        <taxon>Chordata</taxon>
        <taxon>Craniata</taxon>
        <taxon>Vertebrata</taxon>
        <taxon>Euteleostomi</taxon>
        <taxon>Mammalia</taxon>
        <taxon>Eutheria</taxon>
        <taxon>Laurasiatheria</taxon>
        <taxon>Artiodactyla</taxon>
        <taxon>Ruminantia</taxon>
        <taxon>Pecora</taxon>
        <taxon>Cervidae</taxon>
        <taxon>Odocoileinae</taxon>
        <taxon>Odocoileus</taxon>
    </lineage>
</organism>
<feature type="domain" description="C2H2-type" evidence="12">
    <location>
        <begin position="481"/>
        <end position="508"/>
    </location>
</feature>
<dbReference type="PROSITE" id="PS50157">
    <property type="entry name" value="ZINC_FINGER_C2H2_2"/>
    <property type="match status" value="5"/>
</dbReference>
<dbReference type="RefSeq" id="XP_070316874.1">
    <property type="nucleotide sequence ID" value="XM_070460773.1"/>
</dbReference>
<evidence type="ECO:0000313" key="17">
    <source>
        <dbReference type="RefSeq" id="XP_070316875.1"/>
    </source>
</evidence>
<evidence type="ECO:0000256" key="11">
    <source>
        <dbReference type="SAM" id="MobiDB-lite"/>
    </source>
</evidence>
<dbReference type="GeneID" id="110151860"/>
<feature type="domain" description="SCAN box" evidence="13">
    <location>
        <begin position="153"/>
        <end position="234"/>
    </location>
</feature>
<dbReference type="Gene3D" id="6.10.140.140">
    <property type="match status" value="1"/>
</dbReference>
<dbReference type="PROSITE" id="PS00028">
    <property type="entry name" value="ZINC_FINGER_C2H2_1"/>
    <property type="match status" value="5"/>
</dbReference>
<reference evidence="16 17" key="2">
    <citation type="submission" date="2025-05" db="UniProtKB">
        <authorList>
            <consortium name="RefSeq"/>
        </authorList>
    </citation>
    <scope>IDENTIFICATION</scope>
    <source>
        <tissue evidence="16 17">Tongue muscle</tissue>
    </source>
</reference>
<proteinExistence type="predicted"/>
<evidence type="ECO:0000313" key="16">
    <source>
        <dbReference type="RefSeq" id="XP_070316874.1"/>
    </source>
</evidence>
<evidence type="ECO:0000256" key="3">
    <source>
        <dbReference type="ARBA" id="ARBA00022771"/>
    </source>
</evidence>
<dbReference type="SMART" id="SM00431">
    <property type="entry name" value="SCAN"/>
    <property type="match status" value="1"/>
</dbReference>
<evidence type="ECO:0000256" key="9">
    <source>
        <dbReference type="PROSITE-ProRule" id="PRU00042"/>
    </source>
</evidence>
<dbReference type="Proteomes" id="UP001652640">
    <property type="component" value="Chromosome 33"/>
</dbReference>
<evidence type="ECO:0000256" key="2">
    <source>
        <dbReference type="ARBA" id="ARBA00022737"/>
    </source>
</evidence>
<evidence type="ECO:0000256" key="1">
    <source>
        <dbReference type="ARBA" id="ARBA00022723"/>
    </source>
</evidence>
<evidence type="ECO:0000259" key="12">
    <source>
        <dbReference type="PROSITE" id="PS50157"/>
    </source>
</evidence>
<feature type="domain" description="C2H2-type" evidence="12">
    <location>
        <begin position="509"/>
        <end position="536"/>
    </location>
</feature>
<dbReference type="CDD" id="cd07936">
    <property type="entry name" value="SCAN"/>
    <property type="match status" value="1"/>
</dbReference>
<evidence type="ECO:0000313" key="18">
    <source>
        <dbReference type="RefSeq" id="XP_070316876.1"/>
    </source>
</evidence>
<dbReference type="InterPro" id="IPR003309">
    <property type="entry name" value="SCAN_dom"/>
</dbReference>
<keyword evidence="3 9" id="KW-0863">Zinc-finger</keyword>
<dbReference type="Gene3D" id="1.10.4020.10">
    <property type="entry name" value="DNA breaking-rejoining enzymes"/>
    <property type="match status" value="1"/>
</dbReference>
<feature type="domain" description="C2H2-type" evidence="12">
    <location>
        <begin position="565"/>
        <end position="592"/>
    </location>
</feature>
<sequence length="607" mass="66498">MLPVGGPRGLALRLDARLSQWSLPSVRVCDARILVLVSGPPRPPYPLSHSGSTPQHRPAASSPRVAVLSSPENIFPSVWPEVQGETGVISRPGKGQGPPGAMATAPGPQPLAALEQEGDILEGDILVVKVEDDYCWEEEPSLEAEDPSPETFRQLFRLFCYQEVAGPREALSRLWELCCRWLRPELRTKEQILELLVLEQFLTVLPGEIQARVREQQPESGEEAVVLVEGLQREPRKQRPRDPELLPDDALSHGTEKWFSKHQVEAQPEELSLGEGAQDSSQQPPAQLSHRPRGDPSLWPKRGPTASRHQETAALATSFLSAWSQVPVTLGGVAMYLSQEEWGCLDLAQQDHSCDVLLEDAGLPTPGPCLTALQGQGEGPWDPAQAASGPREVSGGASSGRGRRLEAGEDAGEDASLSTGWAHARPDLGLGPGQTRPQQPQDRAGPLGVRKPHACPECGKAFRKTSHLAKHQRTHTGERPYQCQVCGKRFGDRSNCSTHQRVHTGEKPYACAECGKRFSQSSSLVIHRRTHTGERPYQCQLCGKRFNNSSHFSAHRRTHTGEKPHTCPACGRGFRRGTDLRKHQRTHGGEQPLRRPPGLQDTPGAWA</sequence>
<feature type="region of interest" description="Disordered" evidence="11">
    <location>
        <begin position="228"/>
        <end position="309"/>
    </location>
</feature>
<feature type="region of interest" description="Disordered" evidence="11">
    <location>
        <begin position="372"/>
        <end position="449"/>
    </location>
</feature>
<evidence type="ECO:0000256" key="7">
    <source>
        <dbReference type="ARBA" id="ARBA00023163"/>
    </source>
</evidence>
<dbReference type="SMART" id="SM00349">
    <property type="entry name" value="KRAB"/>
    <property type="match status" value="1"/>
</dbReference>
<dbReference type="Pfam" id="PF02023">
    <property type="entry name" value="SCAN"/>
    <property type="match status" value="1"/>
</dbReference>
<dbReference type="SUPFAM" id="SSF47353">
    <property type="entry name" value="Retrovirus capsid dimerization domain-like"/>
    <property type="match status" value="1"/>
</dbReference>